<name>A0A8B6EPK4_MYTGA</name>
<sequence>MTTPTKVQIDNISFTLMLDPEISPDMSKSNLDDLMMDRRGYLPPLRAPYDTDFNYNNNRSSFQAVGNQQFLATNPPDRINRSSGERLSSEYVQTGNDKLFFEELLRRQQRWVMGIMESSFRRITDDIMRTSNVVRRHDSVIHDLNSSYTKLDKYYGAVVQDLTTRSSNCDKRIKEINEDIKQNKDTIEKLVQQASHDKKEIEDHILKNNAEYILELSKVRTEIEGLRTSYKKDITVSDERRRIEMDDARSRISALDSYTKNALHTLKNAVQEALGRTENKITDGIKEERMVWRQNMDSVQKHSKEQMERLDQSISIIEDEAKRLIDAVVKKLESVQDIVTTEKSTNEEFRKVVKNYMDTSKVLSERITVEVNSLKEESGNKVQGLETNIESLRSVVEGRYSIVMEQVKKENERLDKQIQQLSRQVQTLQQQVVGGVGTSGSG</sequence>
<evidence type="ECO:0000313" key="3">
    <source>
        <dbReference type="Proteomes" id="UP000596742"/>
    </source>
</evidence>
<dbReference type="AlphaFoldDB" id="A0A8B6EPK4"/>
<reference evidence="2" key="1">
    <citation type="submission" date="2018-11" db="EMBL/GenBank/DDBJ databases">
        <authorList>
            <person name="Alioto T."/>
            <person name="Alioto T."/>
        </authorList>
    </citation>
    <scope>NUCLEOTIDE SEQUENCE</scope>
</reference>
<gene>
    <name evidence="2" type="ORF">MGAL_10B063510</name>
</gene>
<keyword evidence="1" id="KW-0175">Coiled coil</keyword>
<dbReference type="Proteomes" id="UP000596742">
    <property type="component" value="Unassembled WGS sequence"/>
</dbReference>
<comment type="caution">
    <text evidence="2">The sequence shown here is derived from an EMBL/GenBank/DDBJ whole genome shotgun (WGS) entry which is preliminary data.</text>
</comment>
<protein>
    <submittedName>
        <fullName evidence="2">Uncharacterized protein</fullName>
    </submittedName>
</protein>
<proteinExistence type="predicted"/>
<accession>A0A8B6EPK4</accession>
<organism evidence="2 3">
    <name type="scientific">Mytilus galloprovincialis</name>
    <name type="common">Mediterranean mussel</name>
    <dbReference type="NCBI Taxonomy" id="29158"/>
    <lineage>
        <taxon>Eukaryota</taxon>
        <taxon>Metazoa</taxon>
        <taxon>Spiralia</taxon>
        <taxon>Lophotrochozoa</taxon>
        <taxon>Mollusca</taxon>
        <taxon>Bivalvia</taxon>
        <taxon>Autobranchia</taxon>
        <taxon>Pteriomorphia</taxon>
        <taxon>Mytilida</taxon>
        <taxon>Mytiloidea</taxon>
        <taxon>Mytilidae</taxon>
        <taxon>Mytilinae</taxon>
        <taxon>Mytilus</taxon>
    </lineage>
</organism>
<evidence type="ECO:0000313" key="2">
    <source>
        <dbReference type="EMBL" id="VDI37996.1"/>
    </source>
</evidence>
<dbReference type="OrthoDB" id="6081486at2759"/>
<evidence type="ECO:0000256" key="1">
    <source>
        <dbReference type="SAM" id="Coils"/>
    </source>
</evidence>
<dbReference type="EMBL" id="UYJE01005525">
    <property type="protein sequence ID" value="VDI37996.1"/>
    <property type="molecule type" value="Genomic_DNA"/>
</dbReference>
<keyword evidence="3" id="KW-1185">Reference proteome</keyword>
<feature type="coiled-coil region" evidence="1">
    <location>
        <begin position="404"/>
        <end position="431"/>
    </location>
</feature>